<sequence length="187" mass="21850">MQVNSIGAGIFTIEGFLSPEECHAYIEHSEKIGYEAALINTEQGARMLPEVRNNHRILYDDAQLADQLYQRARPYLPQDIQGWQLCGFNERLRFYRYGPGEFFKRHKDGTYIRSTTEESALTFMIYLNEDFEGGTTEFNWEVVTPRIGMALVFPHRMSHQGSQVREGLKYVLRTDVMYRDEIGHRSR</sequence>
<proteinExistence type="predicted"/>
<dbReference type="RefSeq" id="WP_378165272.1">
    <property type="nucleotide sequence ID" value="NZ_JBHSBU010000001.1"/>
</dbReference>
<dbReference type="Pfam" id="PF13640">
    <property type="entry name" value="2OG-FeII_Oxy_3"/>
    <property type="match status" value="1"/>
</dbReference>
<gene>
    <name evidence="7" type="ORF">ACFOW7_13950</name>
</gene>
<organism evidence="7 8">
    <name type="scientific">Chitinimonas lacunae</name>
    <dbReference type="NCBI Taxonomy" id="1963018"/>
    <lineage>
        <taxon>Bacteria</taxon>
        <taxon>Pseudomonadati</taxon>
        <taxon>Pseudomonadota</taxon>
        <taxon>Betaproteobacteria</taxon>
        <taxon>Neisseriales</taxon>
        <taxon>Chitinibacteraceae</taxon>
        <taxon>Chitinimonas</taxon>
    </lineage>
</organism>
<evidence type="ECO:0000256" key="4">
    <source>
        <dbReference type="ARBA" id="ARBA00023002"/>
    </source>
</evidence>
<keyword evidence="8" id="KW-1185">Reference proteome</keyword>
<dbReference type="PANTHER" id="PTHR10869:SF236">
    <property type="entry name" value="PROLYL 4-HYDROXYLASE ALPHA SUBUNIT DOMAIN-CONTAINING PROTEIN"/>
    <property type="match status" value="1"/>
</dbReference>
<evidence type="ECO:0000256" key="2">
    <source>
        <dbReference type="ARBA" id="ARBA00022723"/>
    </source>
</evidence>
<dbReference type="SUPFAM" id="SSF51197">
    <property type="entry name" value="Clavaminate synthase-like"/>
    <property type="match status" value="1"/>
</dbReference>
<dbReference type="PANTHER" id="PTHR10869">
    <property type="entry name" value="PROLYL 4-HYDROXYLASE ALPHA SUBUNIT"/>
    <property type="match status" value="1"/>
</dbReference>
<protein>
    <submittedName>
        <fullName evidence="7">2OG-Fe(II) oxygenase</fullName>
    </submittedName>
</protein>
<keyword evidence="5" id="KW-0408">Iron</keyword>
<evidence type="ECO:0000256" key="3">
    <source>
        <dbReference type="ARBA" id="ARBA00022964"/>
    </source>
</evidence>
<dbReference type="InterPro" id="IPR006620">
    <property type="entry name" value="Pro_4_hyd_alph"/>
</dbReference>
<evidence type="ECO:0000256" key="5">
    <source>
        <dbReference type="ARBA" id="ARBA00023004"/>
    </source>
</evidence>
<keyword evidence="3" id="KW-0223">Dioxygenase</keyword>
<dbReference type="SMART" id="SM00702">
    <property type="entry name" value="P4Hc"/>
    <property type="match status" value="1"/>
</dbReference>
<accession>A0ABV8MTX8</accession>
<keyword evidence="2" id="KW-0479">Metal-binding</keyword>
<name>A0ABV8MTX8_9NEIS</name>
<dbReference type="Gene3D" id="2.60.120.620">
    <property type="entry name" value="q2cbj1_9rhob like domain"/>
    <property type="match status" value="1"/>
</dbReference>
<keyword evidence="4" id="KW-0560">Oxidoreductase</keyword>
<dbReference type="InterPro" id="IPR044862">
    <property type="entry name" value="Pro_4_hyd_alph_FE2OG_OXY"/>
</dbReference>
<evidence type="ECO:0000256" key="1">
    <source>
        <dbReference type="ARBA" id="ARBA00001961"/>
    </source>
</evidence>
<reference evidence="8" key="1">
    <citation type="journal article" date="2019" name="Int. J. Syst. Evol. Microbiol.">
        <title>The Global Catalogue of Microorganisms (GCM) 10K type strain sequencing project: providing services to taxonomists for standard genome sequencing and annotation.</title>
        <authorList>
            <consortium name="The Broad Institute Genomics Platform"/>
            <consortium name="The Broad Institute Genome Sequencing Center for Infectious Disease"/>
            <person name="Wu L."/>
            <person name="Ma J."/>
        </authorList>
    </citation>
    <scope>NUCLEOTIDE SEQUENCE [LARGE SCALE GENOMIC DNA]</scope>
    <source>
        <strain evidence="8">LMG 29894</strain>
    </source>
</reference>
<dbReference type="InterPro" id="IPR045054">
    <property type="entry name" value="P4HA-like"/>
</dbReference>
<dbReference type="EMBL" id="JBHSBU010000001">
    <property type="protein sequence ID" value="MFC4160441.1"/>
    <property type="molecule type" value="Genomic_DNA"/>
</dbReference>
<evidence type="ECO:0000313" key="7">
    <source>
        <dbReference type="EMBL" id="MFC4160441.1"/>
    </source>
</evidence>
<evidence type="ECO:0000259" key="6">
    <source>
        <dbReference type="SMART" id="SM00702"/>
    </source>
</evidence>
<comment type="caution">
    <text evidence="7">The sequence shown here is derived from an EMBL/GenBank/DDBJ whole genome shotgun (WGS) entry which is preliminary data.</text>
</comment>
<comment type="cofactor">
    <cofactor evidence="1">
        <name>L-ascorbate</name>
        <dbReference type="ChEBI" id="CHEBI:38290"/>
    </cofactor>
</comment>
<feature type="domain" description="Prolyl 4-hydroxylase alpha subunit" evidence="6">
    <location>
        <begin position="8"/>
        <end position="177"/>
    </location>
</feature>
<dbReference type="Proteomes" id="UP001595791">
    <property type="component" value="Unassembled WGS sequence"/>
</dbReference>
<evidence type="ECO:0000313" key="8">
    <source>
        <dbReference type="Proteomes" id="UP001595791"/>
    </source>
</evidence>